<name>A0A251X4E6_9GAMM</name>
<dbReference type="GO" id="GO:0016020">
    <property type="term" value="C:membrane"/>
    <property type="evidence" value="ECO:0007669"/>
    <property type="project" value="InterPro"/>
</dbReference>
<evidence type="ECO:0000259" key="2">
    <source>
        <dbReference type="Pfam" id="PF01464"/>
    </source>
</evidence>
<evidence type="ECO:0000256" key="1">
    <source>
        <dbReference type="ARBA" id="ARBA00007734"/>
    </source>
</evidence>
<dbReference type="Pfam" id="PF01464">
    <property type="entry name" value="SLT"/>
    <property type="match status" value="1"/>
</dbReference>
<proteinExistence type="inferred from homology"/>
<dbReference type="InterPro" id="IPR023346">
    <property type="entry name" value="Lysozyme-like_dom_sf"/>
</dbReference>
<gene>
    <name evidence="4" type="ORF">TPSD3_13055</name>
</gene>
<dbReference type="InterPro" id="IPR000189">
    <property type="entry name" value="Transglyc_AS"/>
</dbReference>
<dbReference type="GO" id="GO:0000270">
    <property type="term" value="P:peptidoglycan metabolic process"/>
    <property type="evidence" value="ECO:0007669"/>
    <property type="project" value="InterPro"/>
</dbReference>
<dbReference type="GO" id="GO:0008933">
    <property type="term" value="F:peptidoglycan lytic transglycosylase activity"/>
    <property type="evidence" value="ECO:0007669"/>
    <property type="project" value="InterPro"/>
</dbReference>
<feature type="domain" description="DUF4124" evidence="3">
    <location>
        <begin position="72"/>
        <end position="93"/>
    </location>
</feature>
<organism evidence="4 5">
    <name type="scientific">Thioflexithrix psekupsensis</name>
    <dbReference type="NCBI Taxonomy" id="1570016"/>
    <lineage>
        <taxon>Bacteria</taxon>
        <taxon>Pseudomonadati</taxon>
        <taxon>Pseudomonadota</taxon>
        <taxon>Gammaproteobacteria</taxon>
        <taxon>Thiotrichales</taxon>
        <taxon>Thioflexithrix</taxon>
    </lineage>
</organism>
<dbReference type="Pfam" id="PF13511">
    <property type="entry name" value="DUF4124"/>
    <property type="match status" value="2"/>
</dbReference>
<dbReference type="InterPro" id="IPR008258">
    <property type="entry name" value="Transglycosylase_SLT_dom_1"/>
</dbReference>
<accession>A0A251X4E6</accession>
<dbReference type="PROSITE" id="PS00922">
    <property type="entry name" value="TRANSGLYCOSYLASE"/>
    <property type="match status" value="1"/>
</dbReference>
<dbReference type="Proteomes" id="UP000194798">
    <property type="component" value="Unassembled WGS sequence"/>
</dbReference>
<feature type="domain" description="DUF4124" evidence="3">
    <location>
        <begin position="25"/>
        <end position="66"/>
    </location>
</feature>
<dbReference type="InterPro" id="IPR025392">
    <property type="entry name" value="DUF4124"/>
</dbReference>
<comment type="similarity">
    <text evidence="1">Belongs to the transglycosylase Slt family.</text>
</comment>
<dbReference type="AlphaFoldDB" id="A0A251X4E6"/>
<dbReference type="CDD" id="cd00254">
    <property type="entry name" value="LT-like"/>
    <property type="match status" value="1"/>
</dbReference>
<protein>
    <recommendedName>
        <fullName evidence="6">Lytic transglycosylase</fullName>
    </recommendedName>
</protein>
<keyword evidence="5" id="KW-1185">Reference proteome</keyword>
<sequence length="251" mass="28354">MISCWQSTGNDYLKLNLISILLIALLFLSGLPLMAAEIYRYVDAQGQVHFTDIPPTKSSRPLTASRQSNLSAVRIYKFVDNSGVIHFSDSPHDNRFRLVYEGSLFDGETARTRGLGLHRRHAEYRDLIQEAANRFQLDAALLHAVIHTESAYNPYAVSPKGATGLMQLMAGTAQRYGVKDRTDPKDNIEGGARYLRDLLVLFQNDKRLALAGYNAGENAVIRHGYAIPPYRETRHYVNRVLSLYDVYRSVY</sequence>
<dbReference type="PANTHER" id="PTHR37423:SF2">
    <property type="entry name" value="MEMBRANE-BOUND LYTIC MUREIN TRANSGLYCOSYLASE C"/>
    <property type="match status" value="1"/>
</dbReference>
<dbReference type="Gene3D" id="1.10.530.10">
    <property type="match status" value="1"/>
</dbReference>
<dbReference type="PANTHER" id="PTHR37423">
    <property type="entry name" value="SOLUBLE LYTIC MUREIN TRANSGLYCOSYLASE-RELATED"/>
    <property type="match status" value="1"/>
</dbReference>
<dbReference type="EMBL" id="MSLT01000023">
    <property type="protein sequence ID" value="OUD12059.1"/>
    <property type="molecule type" value="Genomic_DNA"/>
</dbReference>
<dbReference type="OrthoDB" id="92254at2"/>
<evidence type="ECO:0000313" key="4">
    <source>
        <dbReference type="EMBL" id="OUD12059.1"/>
    </source>
</evidence>
<feature type="domain" description="Transglycosylase SLT" evidence="2">
    <location>
        <begin position="127"/>
        <end position="222"/>
    </location>
</feature>
<evidence type="ECO:0008006" key="6">
    <source>
        <dbReference type="Google" id="ProtNLM"/>
    </source>
</evidence>
<dbReference type="RefSeq" id="WP_086488974.1">
    <property type="nucleotide sequence ID" value="NZ_MSLT01000023.1"/>
</dbReference>
<comment type="caution">
    <text evidence="4">The sequence shown here is derived from an EMBL/GenBank/DDBJ whole genome shotgun (WGS) entry which is preliminary data.</text>
</comment>
<evidence type="ECO:0000259" key="3">
    <source>
        <dbReference type="Pfam" id="PF13511"/>
    </source>
</evidence>
<reference evidence="4 5" key="1">
    <citation type="submission" date="2016-12" db="EMBL/GenBank/DDBJ databases">
        <title>Thioflexothrix psekupsii D3 genome sequencing and assembly.</title>
        <authorList>
            <person name="Fomenkov A."/>
            <person name="Vincze T."/>
            <person name="Grabovich M."/>
            <person name="Anton B.P."/>
            <person name="Dubinina G."/>
            <person name="Orlova M."/>
            <person name="Belousova E."/>
            <person name="Roberts R.J."/>
        </authorList>
    </citation>
    <scope>NUCLEOTIDE SEQUENCE [LARGE SCALE GENOMIC DNA]</scope>
    <source>
        <strain evidence="4">D3</strain>
    </source>
</reference>
<dbReference type="SUPFAM" id="SSF53955">
    <property type="entry name" value="Lysozyme-like"/>
    <property type="match status" value="1"/>
</dbReference>
<evidence type="ECO:0000313" key="5">
    <source>
        <dbReference type="Proteomes" id="UP000194798"/>
    </source>
</evidence>